<feature type="domain" description="Response regulatory" evidence="11">
    <location>
        <begin position="4"/>
        <end position="120"/>
    </location>
</feature>
<evidence type="ECO:0000256" key="7">
    <source>
        <dbReference type="ARBA" id="ARBA00023125"/>
    </source>
</evidence>
<dbReference type="GO" id="GO:0071732">
    <property type="term" value="P:cellular response to nitric oxide"/>
    <property type="evidence" value="ECO:0007669"/>
    <property type="project" value="UniProtKB-ARBA"/>
</dbReference>
<keyword evidence="3 10" id="KW-0597">Phosphoprotein</keyword>
<evidence type="ECO:0000259" key="11">
    <source>
        <dbReference type="PROSITE" id="PS50110"/>
    </source>
</evidence>
<proteinExistence type="predicted"/>
<evidence type="ECO:0000313" key="15">
    <source>
        <dbReference type="EMBL" id="RZU47624.1"/>
    </source>
</evidence>
<organism evidence="15 16">
    <name type="scientific">Fluviicoccus keumensis</name>
    <dbReference type="NCBI Taxonomy" id="1435465"/>
    <lineage>
        <taxon>Bacteria</taxon>
        <taxon>Pseudomonadati</taxon>
        <taxon>Pseudomonadota</taxon>
        <taxon>Gammaproteobacteria</taxon>
        <taxon>Moraxellales</taxon>
        <taxon>Moraxellaceae</taxon>
        <taxon>Fluviicoccus</taxon>
    </lineage>
</organism>
<feature type="domain" description="EAL" evidence="13">
    <location>
        <begin position="442"/>
        <end position="696"/>
    </location>
</feature>
<dbReference type="GO" id="GO:0071111">
    <property type="term" value="F:cyclic-guanylate-specific phosphodiesterase activity"/>
    <property type="evidence" value="ECO:0007669"/>
    <property type="project" value="UniProtKB-EC"/>
</dbReference>
<evidence type="ECO:0000313" key="16">
    <source>
        <dbReference type="Proteomes" id="UP000292423"/>
    </source>
</evidence>
<dbReference type="Gene3D" id="2.10.70.100">
    <property type="match status" value="1"/>
</dbReference>
<comment type="caution">
    <text evidence="15">The sequence shown here is derived from an EMBL/GenBank/DDBJ whole genome shotgun (WGS) entry which is preliminary data.</text>
</comment>
<dbReference type="Gene3D" id="3.30.450.20">
    <property type="entry name" value="PAS domain"/>
    <property type="match status" value="1"/>
</dbReference>
<dbReference type="PANTHER" id="PTHR44757">
    <property type="entry name" value="DIGUANYLATE CYCLASE DGCP"/>
    <property type="match status" value="1"/>
</dbReference>
<evidence type="ECO:0000256" key="9">
    <source>
        <dbReference type="ARBA" id="ARBA00051114"/>
    </source>
</evidence>
<feature type="modified residue" description="4-aspartylphosphate" evidence="10">
    <location>
        <position position="53"/>
    </location>
</feature>
<dbReference type="InterPro" id="IPR001789">
    <property type="entry name" value="Sig_transdc_resp-reg_receiver"/>
</dbReference>
<dbReference type="FunFam" id="3.30.70.270:FF:000001">
    <property type="entry name" value="Diguanylate cyclase domain protein"/>
    <property type="match status" value="1"/>
</dbReference>
<comment type="cofactor">
    <cofactor evidence="1">
        <name>Mg(2+)</name>
        <dbReference type="ChEBI" id="CHEBI:18420"/>
    </cofactor>
</comment>
<dbReference type="Gene3D" id="3.40.50.2300">
    <property type="match status" value="1"/>
</dbReference>
<dbReference type="GO" id="GO:0000160">
    <property type="term" value="P:phosphorelay signal transduction system"/>
    <property type="evidence" value="ECO:0007669"/>
    <property type="project" value="UniProtKB-KW"/>
</dbReference>
<dbReference type="GO" id="GO:0003677">
    <property type="term" value="F:DNA binding"/>
    <property type="evidence" value="ECO:0007669"/>
    <property type="project" value="UniProtKB-KW"/>
</dbReference>
<keyword evidence="16" id="KW-1185">Reference proteome</keyword>
<dbReference type="SMART" id="SM00052">
    <property type="entry name" value="EAL"/>
    <property type="match status" value="1"/>
</dbReference>
<dbReference type="InterPro" id="IPR001633">
    <property type="entry name" value="EAL_dom"/>
</dbReference>
<dbReference type="RefSeq" id="WP_207224557.1">
    <property type="nucleotide sequence ID" value="NZ_SHKX01000010.1"/>
</dbReference>
<dbReference type="SUPFAM" id="SSF55785">
    <property type="entry name" value="PYP-like sensor domain (PAS domain)"/>
    <property type="match status" value="1"/>
</dbReference>
<evidence type="ECO:0000259" key="12">
    <source>
        <dbReference type="PROSITE" id="PS50113"/>
    </source>
</evidence>
<dbReference type="FunFam" id="3.40.50.2300:FF:000001">
    <property type="entry name" value="DNA-binding response regulator PhoB"/>
    <property type="match status" value="1"/>
</dbReference>
<evidence type="ECO:0000259" key="14">
    <source>
        <dbReference type="PROSITE" id="PS50887"/>
    </source>
</evidence>
<dbReference type="PROSITE" id="PS50883">
    <property type="entry name" value="EAL"/>
    <property type="match status" value="1"/>
</dbReference>
<dbReference type="SUPFAM" id="SSF52172">
    <property type="entry name" value="CheY-like"/>
    <property type="match status" value="1"/>
</dbReference>
<dbReference type="CDD" id="cd01949">
    <property type="entry name" value="GGDEF"/>
    <property type="match status" value="1"/>
</dbReference>
<dbReference type="Gene3D" id="3.20.20.450">
    <property type="entry name" value="EAL domain"/>
    <property type="match status" value="1"/>
</dbReference>
<dbReference type="InterPro" id="IPR000160">
    <property type="entry name" value="GGDEF_dom"/>
</dbReference>
<keyword evidence="4" id="KW-0973">c-di-GMP</keyword>
<dbReference type="Pfam" id="PF00990">
    <property type="entry name" value="GGDEF"/>
    <property type="match status" value="1"/>
</dbReference>
<evidence type="ECO:0000256" key="3">
    <source>
        <dbReference type="ARBA" id="ARBA00022553"/>
    </source>
</evidence>
<dbReference type="CDD" id="cd01948">
    <property type="entry name" value="EAL"/>
    <property type="match status" value="1"/>
</dbReference>
<dbReference type="Pfam" id="PF08447">
    <property type="entry name" value="PAS_3"/>
    <property type="match status" value="1"/>
</dbReference>
<dbReference type="PROSITE" id="PS50887">
    <property type="entry name" value="GGDEF"/>
    <property type="match status" value="1"/>
</dbReference>
<keyword evidence="6" id="KW-0805">Transcription regulation</keyword>
<reference evidence="15 16" key="1">
    <citation type="submission" date="2019-02" db="EMBL/GenBank/DDBJ databases">
        <title>Genomic Encyclopedia of Type Strains, Phase IV (KMG-IV): sequencing the most valuable type-strain genomes for metagenomic binning, comparative biology and taxonomic classification.</title>
        <authorList>
            <person name="Goeker M."/>
        </authorList>
    </citation>
    <scope>NUCLEOTIDE SEQUENCE [LARGE SCALE GENOMIC DNA]</scope>
    <source>
        <strain evidence="15 16">DSM 105135</strain>
    </source>
</reference>
<dbReference type="PROSITE" id="PS50113">
    <property type="entry name" value="PAC"/>
    <property type="match status" value="1"/>
</dbReference>
<evidence type="ECO:0000256" key="1">
    <source>
        <dbReference type="ARBA" id="ARBA00001946"/>
    </source>
</evidence>
<dbReference type="PANTHER" id="PTHR44757:SF2">
    <property type="entry name" value="BIOFILM ARCHITECTURE MAINTENANCE PROTEIN MBAA"/>
    <property type="match status" value="1"/>
</dbReference>
<evidence type="ECO:0000256" key="6">
    <source>
        <dbReference type="ARBA" id="ARBA00023015"/>
    </source>
</evidence>
<dbReference type="Pfam" id="PF00072">
    <property type="entry name" value="Response_reg"/>
    <property type="match status" value="1"/>
</dbReference>
<evidence type="ECO:0000256" key="5">
    <source>
        <dbReference type="ARBA" id="ARBA00023012"/>
    </source>
</evidence>
<feature type="domain" description="GGDEF" evidence="14">
    <location>
        <begin position="290"/>
        <end position="433"/>
    </location>
</feature>
<dbReference type="AlphaFoldDB" id="A0A4Q7ZBT3"/>
<gene>
    <name evidence="15" type="ORF">EV700_0591</name>
</gene>
<keyword evidence="7" id="KW-0238">DNA-binding</keyword>
<evidence type="ECO:0000256" key="10">
    <source>
        <dbReference type="PROSITE-ProRule" id="PRU00169"/>
    </source>
</evidence>
<accession>A0A4Q7ZBT3</accession>
<keyword evidence="5" id="KW-0902">Two-component regulatory system</keyword>
<evidence type="ECO:0000256" key="4">
    <source>
        <dbReference type="ARBA" id="ARBA00022636"/>
    </source>
</evidence>
<dbReference type="InterPro" id="IPR052155">
    <property type="entry name" value="Biofilm_reg_signaling"/>
</dbReference>
<dbReference type="PROSITE" id="PS50110">
    <property type="entry name" value="RESPONSE_REGULATORY"/>
    <property type="match status" value="1"/>
</dbReference>
<protein>
    <recommendedName>
        <fullName evidence="2">cyclic-guanylate-specific phosphodiesterase</fullName>
        <ecNumber evidence="2">3.1.4.52</ecNumber>
    </recommendedName>
</protein>
<dbReference type="Gene3D" id="3.30.70.270">
    <property type="match status" value="1"/>
</dbReference>
<dbReference type="SUPFAM" id="SSF55073">
    <property type="entry name" value="Nucleotide cyclase"/>
    <property type="match status" value="1"/>
</dbReference>
<dbReference type="InterPro" id="IPR000700">
    <property type="entry name" value="PAS-assoc_C"/>
</dbReference>
<evidence type="ECO:0000259" key="13">
    <source>
        <dbReference type="PROSITE" id="PS50883"/>
    </source>
</evidence>
<dbReference type="Proteomes" id="UP000292423">
    <property type="component" value="Unassembled WGS sequence"/>
</dbReference>
<dbReference type="SMART" id="SM00448">
    <property type="entry name" value="REC"/>
    <property type="match status" value="1"/>
</dbReference>
<dbReference type="FunFam" id="3.20.20.450:FF:000001">
    <property type="entry name" value="Cyclic di-GMP phosphodiesterase yahA"/>
    <property type="match status" value="1"/>
</dbReference>
<dbReference type="InterPro" id="IPR011006">
    <property type="entry name" value="CheY-like_superfamily"/>
</dbReference>
<evidence type="ECO:0000256" key="8">
    <source>
        <dbReference type="ARBA" id="ARBA00023163"/>
    </source>
</evidence>
<dbReference type="InterPro" id="IPR035965">
    <property type="entry name" value="PAS-like_dom_sf"/>
</dbReference>
<dbReference type="Pfam" id="PF00563">
    <property type="entry name" value="EAL"/>
    <property type="match status" value="1"/>
</dbReference>
<dbReference type="InterPro" id="IPR043128">
    <property type="entry name" value="Rev_trsase/Diguanyl_cyclase"/>
</dbReference>
<feature type="domain" description="PAC" evidence="12">
    <location>
        <begin position="206"/>
        <end position="258"/>
    </location>
</feature>
<dbReference type="InterPro" id="IPR013655">
    <property type="entry name" value="PAS_fold_3"/>
</dbReference>
<dbReference type="SUPFAM" id="SSF141868">
    <property type="entry name" value="EAL domain-like"/>
    <property type="match status" value="1"/>
</dbReference>
<dbReference type="InterPro" id="IPR029787">
    <property type="entry name" value="Nucleotide_cyclase"/>
</dbReference>
<dbReference type="EMBL" id="SHKX01000010">
    <property type="protein sequence ID" value="RZU47624.1"/>
    <property type="molecule type" value="Genomic_DNA"/>
</dbReference>
<dbReference type="EC" id="3.1.4.52" evidence="2"/>
<sequence>MTTKILIIDDDPITRLLAAEKLTEENFRVFEAANGQQGLSLIQQVKPDLVLLDVIMPDMDGYEVCKEIRRNPLLASLPVIMLTGLEDTASIVRAYDYGATDFVTKPINWTLLVYRIHYILRASRIHDQLAHSESSLANAQRLAHLGSWEWWPEKDTTRRTSEYYRIVGVRRDVLETSMYSVLEHVHEEDRQILRDALLGAAKGTAYQLQFRIIAGNSGMRVLHEQTQVFYHPDGSIDRIEGITQDITELVAAQQRIRNLAYYDSLTGLANRQLFRELLQHELLRARRNNKQCALLFIDLDRFKRINDTLGHDKGDMVLQAIASRINTCVRSTDLIAISQGQNDMVARLGGDEFTIVLTDISQPEDAAQVAQRLLEVISQPITVGKQEIIVSASIGIAVAPEDGGDVEQLLKNADLAMYAVKDKGRNSYHFFDSTMNETVLNKFALENDLRKAIEQDQLELYFQPKVNPLTHELVGAEVLLRWKHPERGMISPAIFIPVAEESGYIVELGQWVLKQACIINSGWQSQGMPIVPLAINMSSANFRHPDLLAGVQRSLDESKLLPSFLVLELTEGILMQDISSTIDTLQALKTMGVSLSVDDFGTGYSSLHYLKRFPIDELKIDRSFVQDIVTDPNDAAITAAIIGLAQNLKLSVVAEGVETTEQADFLLQRGCITMQGFLFARPMPKGEFERFMMQSLQMAQQHKGVFMVDQ</sequence>
<keyword evidence="8" id="KW-0804">Transcription</keyword>
<evidence type="ECO:0000256" key="2">
    <source>
        <dbReference type="ARBA" id="ARBA00012282"/>
    </source>
</evidence>
<dbReference type="NCBIfam" id="TIGR00254">
    <property type="entry name" value="GGDEF"/>
    <property type="match status" value="1"/>
</dbReference>
<comment type="catalytic activity">
    <reaction evidence="9">
        <text>3',3'-c-di-GMP + H2O = 5'-phosphoguanylyl(3'-&gt;5')guanosine + H(+)</text>
        <dbReference type="Rhea" id="RHEA:24902"/>
        <dbReference type="ChEBI" id="CHEBI:15377"/>
        <dbReference type="ChEBI" id="CHEBI:15378"/>
        <dbReference type="ChEBI" id="CHEBI:58754"/>
        <dbReference type="ChEBI" id="CHEBI:58805"/>
        <dbReference type="EC" id="3.1.4.52"/>
    </reaction>
    <physiologicalReaction direction="left-to-right" evidence="9">
        <dbReference type="Rhea" id="RHEA:24903"/>
    </physiologicalReaction>
</comment>
<dbReference type="SMART" id="SM00267">
    <property type="entry name" value="GGDEF"/>
    <property type="match status" value="1"/>
</dbReference>
<dbReference type="InterPro" id="IPR035919">
    <property type="entry name" value="EAL_sf"/>
</dbReference>
<name>A0A4Q7ZBT3_9GAMM</name>